<proteinExistence type="predicted"/>
<name>A0ACC0B8H6_CATRO</name>
<dbReference type="EMBL" id="CM044704">
    <property type="protein sequence ID" value="KAI5668902.1"/>
    <property type="molecule type" value="Genomic_DNA"/>
</dbReference>
<gene>
    <name evidence="1" type="ORF">M9H77_18755</name>
</gene>
<dbReference type="Proteomes" id="UP001060085">
    <property type="component" value="Linkage Group LG04"/>
</dbReference>
<protein>
    <submittedName>
        <fullName evidence="1">Uncharacterized protein</fullName>
    </submittedName>
</protein>
<accession>A0ACC0B8H6</accession>
<reference evidence="2" key="1">
    <citation type="journal article" date="2023" name="Nat. Plants">
        <title>Single-cell RNA sequencing provides a high-resolution roadmap for understanding the multicellular compartmentation of specialized metabolism.</title>
        <authorList>
            <person name="Sun S."/>
            <person name="Shen X."/>
            <person name="Li Y."/>
            <person name="Li Y."/>
            <person name="Wang S."/>
            <person name="Li R."/>
            <person name="Zhang H."/>
            <person name="Shen G."/>
            <person name="Guo B."/>
            <person name="Wei J."/>
            <person name="Xu J."/>
            <person name="St-Pierre B."/>
            <person name="Chen S."/>
            <person name="Sun C."/>
        </authorList>
    </citation>
    <scope>NUCLEOTIDE SEQUENCE [LARGE SCALE GENOMIC DNA]</scope>
</reference>
<organism evidence="1 2">
    <name type="scientific">Catharanthus roseus</name>
    <name type="common">Madagascar periwinkle</name>
    <name type="synonym">Vinca rosea</name>
    <dbReference type="NCBI Taxonomy" id="4058"/>
    <lineage>
        <taxon>Eukaryota</taxon>
        <taxon>Viridiplantae</taxon>
        <taxon>Streptophyta</taxon>
        <taxon>Embryophyta</taxon>
        <taxon>Tracheophyta</taxon>
        <taxon>Spermatophyta</taxon>
        <taxon>Magnoliopsida</taxon>
        <taxon>eudicotyledons</taxon>
        <taxon>Gunneridae</taxon>
        <taxon>Pentapetalae</taxon>
        <taxon>asterids</taxon>
        <taxon>lamiids</taxon>
        <taxon>Gentianales</taxon>
        <taxon>Apocynaceae</taxon>
        <taxon>Rauvolfioideae</taxon>
        <taxon>Vinceae</taxon>
        <taxon>Catharanthinae</taxon>
        <taxon>Catharanthus</taxon>
    </lineage>
</organism>
<sequence>MEISRIFRGNVLRYFYSSPNFLCFFYPRTNLHSDSFQKKAYFYGSSSRLSSICNLDCNQVQEKPSLNNSFFRLHSNCHFDSNSLQRKSTFSYSSPVVPSIFRLSNLSPLSLKTLALLEFNNIHNRSFYSPFGRQRLHNRRLFSVSSSDVSVHSEVGVVFDKVGWRSKGKRNRKNKGKNKSRRFNGTGMDLAPKEISNIIEIIKRDDDDMEVKLSLVAKVLSAESITEIFQVLNCQRTSGLRFFKWVRANNPRLYLSADFCSLVINNCGWLDDYDTMLSLLKEFKLETVCLHESAFWFLPVFRSSQSSLTNAVGRLIDLLNEVGGSCRSSGICALIEMFCNIDLFEMAKHVMEITQKKSHYNILVRRRCKKGHLVSDIIREMTEFGFQPTIETYNYLVGGLCKQDKMTEASSMLEIMQKEGVSPDASTFEIFVHKFCNCRKVDLAKEFLNKMVNMKLEPRLTTHTAIVKALFRSEQYTEAYNYVIDSSAMYGYATSKLYSLLANLHLSKGDLMSAQGIIVEMMDKGNKPDSEVYIATVKNLEKTGRDHSARDLRNMYSSFLEELNGITGLWHG</sequence>
<comment type="caution">
    <text evidence="1">The sequence shown here is derived from an EMBL/GenBank/DDBJ whole genome shotgun (WGS) entry which is preliminary data.</text>
</comment>
<evidence type="ECO:0000313" key="1">
    <source>
        <dbReference type="EMBL" id="KAI5668902.1"/>
    </source>
</evidence>
<evidence type="ECO:0000313" key="2">
    <source>
        <dbReference type="Proteomes" id="UP001060085"/>
    </source>
</evidence>
<keyword evidence="2" id="KW-1185">Reference proteome</keyword>